<dbReference type="EMBL" id="CAJJDM010000021">
    <property type="protein sequence ID" value="CAD8055800.1"/>
    <property type="molecule type" value="Genomic_DNA"/>
</dbReference>
<organism evidence="1 2">
    <name type="scientific">Paramecium primaurelia</name>
    <dbReference type="NCBI Taxonomy" id="5886"/>
    <lineage>
        <taxon>Eukaryota</taxon>
        <taxon>Sar</taxon>
        <taxon>Alveolata</taxon>
        <taxon>Ciliophora</taxon>
        <taxon>Intramacronucleata</taxon>
        <taxon>Oligohymenophorea</taxon>
        <taxon>Peniculida</taxon>
        <taxon>Parameciidae</taxon>
        <taxon>Paramecium</taxon>
    </lineage>
</organism>
<dbReference type="Proteomes" id="UP000688137">
    <property type="component" value="Unassembled WGS sequence"/>
</dbReference>
<dbReference type="AlphaFoldDB" id="A0A8S1KJW9"/>
<evidence type="ECO:0000313" key="1">
    <source>
        <dbReference type="EMBL" id="CAD8055800.1"/>
    </source>
</evidence>
<name>A0A8S1KJW9_PARPR</name>
<gene>
    <name evidence="1" type="ORF">PPRIM_AZ9-3.1.T0230363</name>
</gene>
<protein>
    <submittedName>
        <fullName evidence="1">Uncharacterized protein</fullName>
    </submittedName>
</protein>
<dbReference type="OMA" id="TQQIKFM"/>
<keyword evidence="2" id="KW-1185">Reference proteome</keyword>
<evidence type="ECO:0000313" key="2">
    <source>
        <dbReference type="Proteomes" id="UP000688137"/>
    </source>
</evidence>
<comment type="caution">
    <text evidence="1">The sequence shown here is derived from an EMBL/GenBank/DDBJ whole genome shotgun (WGS) entry which is preliminary data.</text>
</comment>
<reference evidence="1" key="1">
    <citation type="submission" date="2021-01" db="EMBL/GenBank/DDBJ databases">
        <authorList>
            <consortium name="Genoscope - CEA"/>
            <person name="William W."/>
        </authorList>
    </citation>
    <scope>NUCLEOTIDE SEQUENCE</scope>
</reference>
<proteinExistence type="predicted"/>
<sequence length="186" mass="22576">MQNVNKYRLNCKLLIESRRQKQITPQKVNNTIENILNQFNFIESNKTQELILQQNLNKTQQIKFMEQEQRSITNSNVTKMNYFKAKQDKFAKNMNQLKIEYPPLIINIKQLNVKQMRKPDQQYRRKRFITTQEKYLENDNTNNYIKLISQTRCVSNTRQYQNQRLQTFCSWSRKSSDNLSLKKHLF</sequence>
<accession>A0A8S1KJW9</accession>